<sequence length="70" mass="7863">MDGKGKSVEKKEKTMMPPRRGQVKERIFEELGEKILNMKLGGRNVRKNQVASSSSEDNLSHGTIDAWCNS</sequence>
<feature type="compositionally biased region" description="Basic and acidic residues" evidence="1">
    <location>
        <begin position="1"/>
        <end position="14"/>
    </location>
</feature>
<gene>
    <name evidence="2" type="ORF">CTI12_AA435650</name>
</gene>
<organism evidence="2 3">
    <name type="scientific">Artemisia annua</name>
    <name type="common">Sweet wormwood</name>
    <dbReference type="NCBI Taxonomy" id="35608"/>
    <lineage>
        <taxon>Eukaryota</taxon>
        <taxon>Viridiplantae</taxon>
        <taxon>Streptophyta</taxon>
        <taxon>Embryophyta</taxon>
        <taxon>Tracheophyta</taxon>
        <taxon>Spermatophyta</taxon>
        <taxon>Magnoliopsida</taxon>
        <taxon>eudicotyledons</taxon>
        <taxon>Gunneridae</taxon>
        <taxon>Pentapetalae</taxon>
        <taxon>asterids</taxon>
        <taxon>campanulids</taxon>
        <taxon>Asterales</taxon>
        <taxon>Asteraceae</taxon>
        <taxon>Asteroideae</taxon>
        <taxon>Anthemideae</taxon>
        <taxon>Artemisiinae</taxon>
        <taxon>Artemisia</taxon>
    </lineage>
</organism>
<feature type="region of interest" description="Disordered" evidence="1">
    <location>
        <begin position="1"/>
        <end position="25"/>
    </location>
</feature>
<feature type="compositionally biased region" description="Polar residues" evidence="1">
    <location>
        <begin position="47"/>
        <end position="61"/>
    </location>
</feature>
<accession>A0A2U1LRB5</accession>
<name>A0A2U1LRB5_ARTAN</name>
<comment type="caution">
    <text evidence="2">The sequence shown here is derived from an EMBL/GenBank/DDBJ whole genome shotgun (WGS) entry which is preliminary data.</text>
</comment>
<proteinExistence type="predicted"/>
<evidence type="ECO:0000256" key="1">
    <source>
        <dbReference type="SAM" id="MobiDB-lite"/>
    </source>
</evidence>
<evidence type="ECO:0000313" key="2">
    <source>
        <dbReference type="EMBL" id="PWA51542.1"/>
    </source>
</evidence>
<dbReference type="AlphaFoldDB" id="A0A2U1LRB5"/>
<dbReference type="Proteomes" id="UP000245207">
    <property type="component" value="Unassembled WGS sequence"/>
</dbReference>
<evidence type="ECO:0000313" key="3">
    <source>
        <dbReference type="Proteomes" id="UP000245207"/>
    </source>
</evidence>
<protein>
    <submittedName>
        <fullName evidence="2">Uncharacterized protein</fullName>
    </submittedName>
</protein>
<dbReference type="OrthoDB" id="1738396at2759"/>
<reference evidence="2 3" key="1">
    <citation type="journal article" date="2018" name="Mol. Plant">
        <title>The genome of Artemisia annua provides insight into the evolution of Asteraceae family and artemisinin biosynthesis.</title>
        <authorList>
            <person name="Shen Q."/>
            <person name="Zhang L."/>
            <person name="Liao Z."/>
            <person name="Wang S."/>
            <person name="Yan T."/>
            <person name="Shi P."/>
            <person name="Liu M."/>
            <person name="Fu X."/>
            <person name="Pan Q."/>
            <person name="Wang Y."/>
            <person name="Lv Z."/>
            <person name="Lu X."/>
            <person name="Zhang F."/>
            <person name="Jiang W."/>
            <person name="Ma Y."/>
            <person name="Chen M."/>
            <person name="Hao X."/>
            <person name="Li L."/>
            <person name="Tang Y."/>
            <person name="Lv G."/>
            <person name="Zhou Y."/>
            <person name="Sun X."/>
            <person name="Brodelius P.E."/>
            <person name="Rose J.K.C."/>
            <person name="Tang K."/>
        </authorList>
    </citation>
    <scope>NUCLEOTIDE SEQUENCE [LARGE SCALE GENOMIC DNA]</scope>
    <source>
        <strain evidence="3">cv. Huhao1</strain>
        <tissue evidence="2">Leaf</tissue>
    </source>
</reference>
<keyword evidence="3" id="KW-1185">Reference proteome</keyword>
<feature type="region of interest" description="Disordered" evidence="1">
    <location>
        <begin position="46"/>
        <end position="70"/>
    </location>
</feature>
<dbReference type="EMBL" id="PKPP01008119">
    <property type="protein sequence ID" value="PWA51542.1"/>
    <property type="molecule type" value="Genomic_DNA"/>
</dbReference>